<sequence>MHVSVWILLISGFLLLSLALLLATESKIGRRIIFGRTRAFADLHVVGLQSKMRRRTERWGTFNIRTLFHYLFHQLLGALLFLNGLAERYISRLRYHNKKIAHRAKQISSGGHLAEIAAHKGDTALSDEEKTARKEHALRQ</sequence>
<evidence type="ECO:0000256" key="1">
    <source>
        <dbReference type="SAM" id="Phobius"/>
    </source>
</evidence>
<dbReference type="EMBL" id="MFKO01000002">
    <property type="protein sequence ID" value="OGG41876.1"/>
    <property type="molecule type" value="Genomic_DNA"/>
</dbReference>
<evidence type="ECO:0000313" key="2">
    <source>
        <dbReference type="EMBL" id="OGG41876.1"/>
    </source>
</evidence>
<dbReference type="Proteomes" id="UP000176322">
    <property type="component" value="Unassembled WGS sequence"/>
</dbReference>
<keyword evidence="1" id="KW-1133">Transmembrane helix</keyword>
<accession>A0A1F6BY50</accession>
<evidence type="ECO:0000313" key="3">
    <source>
        <dbReference type="Proteomes" id="UP000176322"/>
    </source>
</evidence>
<name>A0A1F6BY50_9BACT</name>
<keyword evidence="1" id="KW-0472">Membrane</keyword>
<dbReference type="AlphaFoldDB" id="A0A1F6BY50"/>
<feature type="transmembrane region" description="Helical" evidence="1">
    <location>
        <begin position="67"/>
        <end position="86"/>
    </location>
</feature>
<reference evidence="2 3" key="1">
    <citation type="journal article" date="2016" name="Nat. Commun.">
        <title>Thousands of microbial genomes shed light on interconnected biogeochemical processes in an aquifer system.</title>
        <authorList>
            <person name="Anantharaman K."/>
            <person name="Brown C.T."/>
            <person name="Hug L.A."/>
            <person name="Sharon I."/>
            <person name="Castelle C.J."/>
            <person name="Probst A.J."/>
            <person name="Thomas B.C."/>
            <person name="Singh A."/>
            <person name="Wilkins M.J."/>
            <person name="Karaoz U."/>
            <person name="Brodie E.L."/>
            <person name="Williams K.H."/>
            <person name="Hubbard S.S."/>
            <person name="Banfield J.F."/>
        </authorList>
    </citation>
    <scope>NUCLEOTIDE SEQUENCE [LARGE SCALE GENOMIC DNA]</scope>
</reference>
<dbReference type="STRING" id="1798475.A2837_01535"/>
<keyword evidence="1" id="KW-0812">Transmembrane</keyword>
<proteinExistence type="predicted"/>
<protein>
    <submittedName>
        <fullName evidence="2">Uncharacterized protein</fullName>
    </submittedName>
</protein>
<organism evidence="2 3">
    <name type="scientific">Candidatus Kaiserbacteria bacterium RIFCSPHIGHO2_01_FULL_46_22</name>
    <dbReference type="NCBI Taxonomy" id="1798475"/>
    <lineage>
        <taxon>Bacteria</taxon>
        <taxon>Candidatus Kaiseribacteriota</taxon>
    </lineage>
</organism>
<gene>
    <name evidence="2" type="ORF">A2837_01535</name>
</gene>
<comment type="caution">
    <text evidence="2">The sequence shown here is derived from an EMBL/GenBank/DDBJ whole genome shotgun (WGS) entry which is preliminary data.</text>
</comment>